<reference evidence="3 4" key="1">
    <citation type="submission" date="2019-02" db="EMBL/GenBank/DDBJ databases">
        <title>Deep-cultivation of Planctomycetes and their phenomic and genomic characterization uncovers novel biology.</title>
        <authorList>
            <person name="Wiegand S."/>
            <person name="Jogler M."/>
            <person name="Boedeker C."/>
            <person name="Pinto D."/>
            <person name="Vollmers J."/>
            <person name="Rivas-Marin E."/>
            <person name="Kohn T."/>
            <person name="Peeters S.H."/>
            <person name="Heuer A."/>
            <person name="Rast P."/>
            <person name="Oberbeckmann S."/>
            <person name="Bunk B."/>
            <person name="Jeske O."/>
            <person name="Meyerdierks A."/>
            <person name="Storesund J.E."/>
            <person name="Kallscheuer N."/>
            <person name="Luecker S."/>
            <person name="Lage O.M."/>
            <person name="Pohl T."/>
            <person name="Merkel B.J."/>
            <person name="Hornburger P."/>
            <person name="Mueller R.-W."/>
            <person name="Bruemmer F."/>
            <person name="Labrenz M."/>
            <person name="Spormann A.M."/>
            <person name="Op den Camp H."/>
            <person name="Overmann J."/>
            <person name="Amann R."/>
            <person name="Jetten M.S.M."/>
            <person name="Mascher T."/>
            <person name="Medema M.H."/>
            <person name="Devos D.P."/>
            <person name="Kaster A.-K."/>
            <person name="Ovreas L."/>
            <person name="Rohde M."/>
            <person name="Galperin M.Y."/>
            <person name="Jogler C."/>
        </authorList>
    </citation>
    <scope>NUCLEOTIDE SEQUENCE [LARGE SCALE GENOMIC DNA]</scope>
    <source>
        <strain evidence="3 4">Pan216</strain>
    </source>
</reference>
<dbReference type="Gene3D" id="3.90.550.10">
    <property type="entry name" value="Spore Coat Polysaccharide Biosynthesis Protein SpsA, Chain A"/>
    <property type="match status" value="1"/>
</dbReference>
<dbReference type="PANTHER" id="PTHR48090">
    <property type="entry name" value="UNDECAPRENYL-PHOSPHATE 4-DEOXY-4-FORMAMIDO-L-ARABINOSE TRANSFERASE-RELATED"/>
    <property type="match status" value="1"/>
</dbReference>
<feature type="transmembrane region" description="Helical" evidence="1">
    <location>
        <begin position="328"/>
        <end position="349"/>
    </location>
</feature>
<name>A0A518B1J4_9BACT</name>
<evidence type="ECO:0000259" key="2">
    <source>
        <dbReference type="Pfam" id="PF00535"/>
    </source>
</evidence>
<dbReference type="AlphaFoldDB" id="A0A518B1J4"/>
<keyword evidence="1" id="KW-0472">Membrane</keyword>
<dbReference type="EC" id="2.4.2.53" evidence="3"/>
<dbReference type="Proteomes" id="UP000317093">
    <property type="component" value="Chromosome"/>
</dbReference>
<keyword evidence="3" id="KW-0808">Transferase</keyword>
<feature type="transmembrane region" description="Helical" evidence="1">
    <location>
        <begin position="369"/>
        <end position="393"/>
    </location>
</feature>
<keyword evidence="3" id="KW-0328">Glycosyltransferase</keyword>
<dbReference type="GO" id="GO:0099621">
    <property type="term" value="F:undecaprenyl-phosphate 4-deoxy-4-formamido-L-arabinose transferase activity"/>
    <property type="evidence" value="ECO:0007669"/>
    <property type="project" value="UniProtKB-EC"/>
</dbReference>
<dbReference type="EMBL" id="CP036279">
    <property type="protein sequence ID" value="QDU60822.1"/>
    <property type="molecule type" value="Genomic_DNA"/>
</dbReference>
<proteinExistence type="predicted"/>
<evidence type="ECO:0000256" key="1">
    <source>
        <dbReference type="SAM" id="Phobius"/>
    </source>
</evidence>
<organism evidence="3 4">
    <name type="scientific">Kolteria novifilia</name>
    <dbReference type="NCBI Taxonomy" id="2527975"/>
    <lineage>
        <taxon>Bacteria</taxon>
        <taxon>Pseudomonadati</taxon>
        <taxon>Planctomycetota</taxon>
        <taxon>Planctomycetia</taxon>
        <taxon>Kolteriales</taxon>
        <taxon>Kolteriaceae</taxon>
        <taxon>Kolteria</taxon>
    </lineage>
</organism>
<evidence type="ECO:0000313" key="3">
    <source>
        <dbReference type="EMBL" id="QDU60822.1"/>
    </source>
</evidence>
<keyword evidence="4" id="KW-1185">Reference proteome</keyword>
<feature type="transmembrane region" description="Helical" evidence="1">
    <location>
        <begin position="274"/>
        <end position="299"/>
    </location>
</feature>
<dbReference type="KEGG" id="knv:Pan216_16740"/>
<dbReference type="InterPro" id="IPR001173">
    <property type="entry name" value="Glyco_trans_2-like"/>
</dbReference>
<accession>A0A518B1J4</accession>
<dbReference type="SUPFAM" id="SSF53448">
    <property type="entry name" value="Nucleotide-diphospho-sugar transferases"/>
    <property type="match status" value="1"/>
</dbReference>
<sequence length="416" mass="46149">MTESDEKWTLTIVIPAYNEEDAIGSTISRCLDAREMIKREGGVDEVEIIVVSDGSSDRTVEIAKTFSDIGVIVFEHNRGYGAALKEGFAQGKGNLVSFLDADGTCDPRVFAQLCRAVIDQGGDIVLGSRLGPDTKMPAIRKLGNRIFAALLGFLCGQWVTDTGSGMRVMRRSSLERLYPLPDGLHFTPSMSTRALMNGLNVIEVPMPYEERIGTSKLSVIHDGLRFLRVIVEGVLCYRPERLFLFGFTFCAIVSLLLAAYPIEYYVKTWRVEDGMIYRVLIGFLFASVGFLQLCGAALANRMSALRPLRREDQTFWASTVSLMFEGKALAALIGLALVIALWLLGPGLFEYLTTGKVSPTNLHWSRLLVGIFAILSAFQALITGVLLRVLAIWRVQEELRGRRAHPEVDRRRSDDS</sequence>
<keyword evidence="1" id="KW-0812">Transmembrane</keyword>
<protein>
    <submittedName>
        <fullName evidence="3">Undecaprenyl-phosphate 4-deoxy-4-formamido-L-arabinose transferase</fullName>
        <ecNumber evidence="3">2.4.2.53</ecNumber>
    </submittedName>
</protein>
<dbReference type="RefSeq" id="WP_145257262.1">
    <property type="nucleotide sequence ID" value="NZ_CP036279.1"/>
</dbReference>
<keyword evidence="1" id="KW-1133">Transmembrane helix</keyword>
<dbReference type="OrthoDB" id="9810303at2"/>
<feature type="transmembrane region" description="Helical" evidence="1">
    <location>
        <begin position="242"/>
        <end position="262"/>
    </location>
</feature>
<dbReference type="Pfam" id="PF00535">
    <property type="entry name" value="Glycos_transf_2"/>
    <property type="match status" value="1"/>
</dbReference>
<dbReference type="InterPro" id="IPR029044">
    <property type="entry name" value="Nucleotide-diphossugar_trans"/>
</dbReference>
<evidence type="ECO:0000313" key="4">
    <source>
        <dbReference type="Proteomes" id="UP000317093"/>
    </source>
</evidence>
<dbReference type="CDD" id="cd04179">
    <property type="entry name" value="DPM_DPG-synthase_like"/>
    <property type="match status" value="1"/>
</dbReference>
<gene>
    <name evidence="3" type="primary">arnC_2</name>
    <name evidence="3" type="ORF">Pan216_16740</name>
</gene>
<dbReference type="InterPro" id="IPR050256">
    <property type="entry name" value="Glycosyltransferase_2"/>
</dbReference>
<feature type="domain" description="Glycosyltransferase 2-like" evidence="2">
    <location>
        <begin position="11"/>
        <end position="177"/>
    </location>
</feature>
<dbReference type="PANTHER" id="PTHR48090:SF7">
    <property type="entry name" value="RFBJ PROTEIN"/>
    <property type="match status" value="1"/>
</dbReference>